<evidence type="ECO:0000313" key="3">
    <source>
        <dbReference type="EMBL" id="KAG9330973.1"/>
    </source>
</evidence>
<dbReference type="EMBL" id="JAFBMS010000411">
    <property type="protein sequence ID" value="KAG9330973.1"/>
    <property type="molecule type" value="Genomic_DNA"/>
</dbReference>
<organism evidence="3 4">
    <name type="scientific">Albula glossodonta</name>
    <name type="common">roundjaw bonefish</name>
    <dbReference type="NCBI Taxonomy" id="121402"/>
    <lineage>
        <taxon>Eukaryota</taxon>
        <taxon>Metazoa</taxon>
        <taxon>Chordata</taxon>
        <taxon>Craniata</taxon>
        <taxon>Vertebrata</taxon>
        <taxon>Euteleostomi</taxon>
        <taxon>Actinopterygii</taxon>
        <taxon>Neopterygii</taxon>
        <taxon>Teleostei</taxon>
        <taxon>Albuliformes</taxon>
        <taxon>Albulidae</taxon>
        <taxon>Albula</taxon>
    </lineage>
</organism>
<evidence type="ECO:0000256" key="2">
    <source>
        <dbReference type="SAM" id="MobiDB-lite"/>
    </source>
</evidence>
<dbReference type="GO" id="GO:0030036">
    <property type="term" value="P:actin cytoskeleton organization"/>
    <property type="evidence" value="ECO:0007669"/>
    <property type="project" value="UniProtKB-UniRule"/>
</dbReference>
<dbReference type="GO" id="GO:0061386">
    <property type="term" value="P:closure of optic fissure"/>
    <property type="evidence" value="ECO:0007669"/>
    <property type="project" value="UniProtKB-UniRule"/>
</dbReference>
<feature type="region of interest" description="Disordered" evidence="2">
    <location>
        <begin position="1"/>
        <end position="240"/>
    </location>
</feature>
<feature type="compositionally biased region" description="Polar residues" evidence="2">
    <location>
        <begin position="230"/>
        <end position="240"/>
    </location>
</feature>
<dbReference type="OrthoDB" id="5563016at2759"/>
<comment type="function">
    <text evidence="1">Regulator of protein phosphatase 1 (PP1) required for neural tube and optic fissure closure, and enteric neural crest cell (ENCCs) migration during development. Acts as an activator of PP1. During neural tube closure, localizes to the ventral neural tube and activates PP1, leading to down-regulate cell proliferation within cranial neural tissue and the neural retina. Also acts as a regulator of migration of enteric neural crest cells (ENCCs) by activating PP1, leading to repression of the integrin signaling through the rho/rock pathway.</text>
</comment>
<protein>
    <recommendedName>
        <fullName evidence="1">Phosphatase and actin regulator 4</fullName>
    </recommendedName>
</protein>
<dbReference type="GO" id="GO:0001843">
    <property type="term" value="P:neural tube closure"/>
    <property type="evidence" value="ECO:0007669"/>
    <property type="project" value="UniProtKB-UniRule"/>
</dbReference>
<evidence type="ECO:0000313" key="4">
    <source>
        <dbReference type="Proteomes" id="UP000824540"/>
    </source>
</evidence>
<proteinExistence type="inferred from homology"/>
<dbReference type="AlphaFoldDB" id="A0A8T2MTI0"/>
<keyword evidence="1" id="KW-0009">Actin-binding</keyword>
<comment type="subunit">
    <text evidence="1">Binds PPP1CA and actin.</text>
</comment>
<evidence type="ECO:0000256" key="1">
    <source>
        <dbReference type="RuleBase" id="RU367131"/>
    </source>
</evidence>
<keyword evidence="1" id="KW-0963">Cytoplasm</keyword>
<dbReference type="GO" id="GO:0072542">
    <property type="term" value="F:protein phosphatase activator activity"/>
    <property type="evidence" value="ECO:0007669"/>
    <property type="project" value="UniProtKB-UniRule"/>
</dbReference>
<dbReference type="Proteomes" id="UP000824540">
    <property type="component" value="Unassembled WGS sequence"/>
</dbReference>
<feature type="compositionally biased region" description="Low complexity" evidence="2">
    <location>
        <begin position="165"/>
        <end position="180"/>
    </location>
</feature>
<dbReference type="GO" id="GO:0005737">
    <property type="term" value="C:cytoplasm"/>
    <property type="evidence" value="ECO:0007669"/>
    <property type="project" value="UniProtKB-SubCell"/>
</dbReference>
<dbReference type="GO" id="GO:0008157">
    <property type="term" value="F:protein phosphatase 1 binding"/>
    <property type="evidence" value="ECO:0007669"/>
    <property type="project" value="UniProtKB-UniRule"/>
</dbReference>
<comment type="subcellular location">
    <subcellularLocation>
        <location evidence="1">Cytoplasm</location>
    </subcellularLocation>
    <subcellularLocation>
        <location evidence="1">Cell projection</location>
        <location evidence="1">Lamellipodium</location>
    </subcellularLocation>
</comment>
<comment type="caution">
    <text evidence="3">The sequence shown here is derived from an EMBL/GenBank/DDBJ whole genome shotgun (WGS) entry which is preliminary data.</text>
</comment>
<keyword evidence="1" id="KW-0217">Developmental protein</keyword>
<dbReference type="GO" id="GO:0007266">
    <property type="term" value="P:Rho protein signal transduction"/>
    <property type="evidence" value="ECO:0007669"/>
    <property type="project" value="UniProtKB-UniRule"/>
</dbReference>
<dbReference type="GO" id="GO:0001755">
    <property type="term" value="P:neural crest cell migration"/>
    <property type="evidence" value="ECO:0007669"/>
    <property type="project" value="UniProtKB-UniRule"/>
</dbReference>
<feature type="compositionally biased region" description="Low complexity" evidence="2">
    <location>
        <begin position="200"/>
        <end position="220"/>
    </location>
</feature>
<reference evidence="3" key="1">
    <citation type="thesis" date="2021" institute="BYU ScholarsArchive" country="Provo, UT, USA">
        <title>Applications of and Algorithms for Genome Assembly and Genomic Analyses with an Emphasis on Marine Teleosts.</title>
        <authorList>
            <person name="Pickett B.D."/>
        </authorList>
    </citation>
    <scope>NUCLEOTIDE SEQUENCE</scope>
    <source>
        <strain evidence="3">HI-2016</strain>
    </source>
</reference>
<keyword evidence="4" id="KW-1185">Reference proteome</keyword>
<name>A0A8T2MTI0_9TELE</name>
<gene>
    <name evidence="3" type="ORF">JZ751_021414</name>
</gene>
<comment type="similarity">
    <text evidence="1">Belongs to the phosphatase and actin regulator family.</text>
</comment>
<dbReference type="PANTHER" id="PTHR12751:SF4">
    <property type="entry name" value="PHOSPHATASE AND ACTIN REGULATOR 4"/>
    <property type="match status" value="1"/>
</dbReference>
<dbReference type="GO" id="GO:0003779">
    <property type="term" value="F:actin binding"/>
    <property type="evidence" value="ECO:0007669"/>
    <property type="project" value="UniProtKB-UniRule"/>
</dbReference>
<dbReference type="GO" id="GO:0030027">
    <property type="term" value="C:lamellipodium"/>
    <property type="evidence" value="ECO:0007669"/>
    <property type="project" value="UniProtKB-SubCell"/>
</dbReference>
<feature type="compositionally biased region" description="Basic and acidic residues" evidence="2">
    <location>
        <begin position="72"/>
        <end position="87"/>
    </location>
</feature>
<feature type="compositionally biased region" description="Basic and acidic residues" evidence="2">
    <location>
        <begin position="1"/>
        <end position="29"/>
    </location>
</feature>
<sequence>MSMRRPRQELIEKGVLKEVPESEVGDPHGSKPPYVKNGHTLPVGVVGGRGMDPGHPPSEAEYRVNPTWLPQTEDRRGRGPQEGDRRGGPGARPRPPGEPERKVGIQWQESNGVRFAPEPESLRDTLREPLPPKQAILPPKWLVSSTPEPGSEGPPRNPASTTAPSYSSSSGSSSSSLGSSVINAASKPTRGMTSGPAPPSSSAGPLPSSSATPTPLQVKQPPVPPPKPVNRNSNPALLASTLQRGENMPFPLYWSCWKREGEYDVYLSLPVYLCRRAGAPRSGNAISVATAHGSHASPSPARRQA</sequence>
<keyword evidence="1" id="KW-0966">Cell projection</keyword>
<dbReference type="GO" id="GO:0048484">
    <property type="term" value="P:enteric nervous system development"/>
    <property type="evidence" value="ECO:0007669"/>
    <property type="project" value="UniProtKB-UniRule"/>
</dbReference>
<dbReference type="GO" id="GO:0051726">
    <property type="term" value="P:regulation of cell cycle"/>
    <property type="evidence" value="ECO:0007669"/>
    <property type="project" value="UniProtKB-UniRule"/>
</dbReference>
<accession>A0A8T2MTI0</accession>
<feature type="compositionally biased region" description="Low complexity" evidence="2">
    <location>
        <begin position="144"/>
        <end position="154"/>
    </location>
</feature>
<dbReference type="PANTHER" id="PTHR12751">
    <property type="entry name" value="PHOSPHATASE AND ACTIN REGULATOR PHACTR"/>
    <property type="match status" value="1"/>
</dbReference>
<dbReference type="GO" id="GO:2001045">
    <property type="term" value="P:negative regulation of integrin-mediated signaling pathway"/>
    <property type="evidence" value="ECO:0007669"/>
    <property type="project" value="UniProtKB-UniRule"/>
</dbReference>
<keyword evidence="1" id="KW-0524">Neurogenesis</keyword>